<sequence length="232" mass="26076">METFKRLSMAEKEADLRLMLIANVHLGAKNCDLFMRKYALKQTSDGVFIINLKETWEKLELAARIIVATENPEDVVVQSSRPDAQDAVMKFAELTGVHPVAGRRFLPSTYTNHCQPAFRDPRLLIVADPRADFQAMEEAASHGNVRIVAFCDTDSPLNYVGIAIPGNNKGKNSVACLFWVLTKMVLRMRGVVRLGKPWKVAVDDFICRKTEVVITKKENEEGEDVVEFHLDA</sequence>
<dbReference type="InterPro" id="IPR001865">
    <property type="entry name" value="Ribosomal_uS2"/>
</dbReference>
<dbReference type="PROSITE" id="PS00962">
    <property type="entry name" value="RIBOSOMAL_S2_1"/>
    <property type="match status" value="1"/>
</dbReference>
<keyword evidence="2" id="KW-0689">Ribosomal protein</keyword>
<evidence type="ECO:0000256" key="2">
    <source>
        <dbReference type="ARBA" id="ARBA00022980"/>
    </source>
</evidence>
<dbReference type="Gene3D" id="3.40.50.10490">
    <property type="entry name" value="Glucose-6-phosphate isomerase like protein, domain 1"/>
    <property type="match status" value="1"/>
</dbReference>
<accession>A0A1U7ZDH7</accession>
<name>A0A1U7ZDH7_NELNU</name>
<evidence type="ECO:0000256" key="3">
    <source>
        <dbReference type="ARBA" id="ARBA00023274"/>
    </source>
</evidence>
<dbReference type="SUPFAM" id="SSF52313">
    <property type="entry name" value="Ribosomal protein S2"/>
    <property type="match status" value="1"/>
</dbReference>
<dbReference type="STRING" id="4432.A0A1U7ZDH7"/>
<evidence type="ECO:0000313" key="6">
    <source>
        <dbReference type="RefSeq" id="XP_010245999.1"/>
    </source>
</evidence>
<dbReference type="GO" id="GO:0000028">
    <property type="term" value="P:ribosomal small subunit assembly"/>
    <property type="evidence" value="ECO:0000318"/>
    <property type="project" value="GO_Central"/>
</dbReference>
<dbReference type="FunFam" id="3.40.50.10490:FF:000030">
    <property type="entry name" value="30S ribosomal protein S2"/>
    <property type="match status" value="1"/>
</dbReference>
<keyword evidence="5" id="KW-1185">Reference proteome</keyword>
<dbReference type="Pfam" id="PF00318">
    <property type="entry name" value="Ribosomal_S2"/>
    <property type="match status" value="1"/>
</dbReference>
<dbReference type="Proteomes" id="UP000189703">
    <property type="component" value="Unplaced"/>
</dbReference>
<dbReference type="GO" id="GO:0002181">
    <property type="term" value="P:cytoplasmic translation"/>
    <property type="evidence" value="ECO:0000318"/>
    <property type="project" value="GO_Central"/>
</dbReference>
<dbReference type="InterPro" id="IPR005707">
    <property type="entry name" value="Ribosomal_uS2_euk/arc"/>
</dbReference>
<dbReference type="AlphaFoldDB" id="A0A1U7ZDH7"/>
<evidence type="ECO:0000313" key="5">
    <source>
        <dbReference type="Proteomes" id="UP000189703"/>
    </source>
</evidence>
<dbReference type="InterPro" id="IPR023591">
    <property type="entry name" value="Ribosomal_uS2_flav_dom_sf"/>
</dbReference>
<dbReference type="eggNOG" id="KOG0830">
    <property type="taxonomic scope" value="Eukaryota"/>
</dbReference>
<dbReference type="RefSeq" id="XP_010245999.1">
    <property type="nucleotide sequence ID" value="XM_010247697.2"/>
</dbReference>
<dbReference type="NCBIfam" id="TIGR01012">
    <property type="entry name" value="uS2_euk_arch"/>
    <property type="match status" value="1"/>
</dbReference>
<keyword evidence="3" id="KW-0687">Ribonucleoprotein</keyword>
<dbReference type="OrthoDB" id="414863at2759"/>
<dbReference type="KEGG" id="nnu:104589387"/>
<organism evidence="5 6">
    <name type="scientific">Nelumbo nucifera</name>
    <name type="common">Sacred lotus</name>
    <dbReference type="NCBI Taxonomy" id="4432"/>
    <lineage>
        <taxon>Eukaryota</taxon>
        <taxon>Viridiplantae</taxon>
        <taxon>Streptophyta</taxon>
        <taxon>Embryophyta</taxon>
        <taxon>Tracheophyta</taxon>
        <taxon>Spermatophyta</taxon>
        <taxon>Magnoliopsida</taxon>
        <taxon>Proteales</taxon>
        <taxon>Nelumbonaceae</taxon>
        <taxon>Nelumbo</taxon>
    </lineage>
</organism>
<proteinExistence type="inferred from homology"/>
<protein>
    <recommendedName>
        <fullName evidence="4">Small ribosomal subunit protein uS2</fullName>
    </recommendedName>
</protein>
<dbReference type="PRINTS" id="PR00395">
    <property type="entry name" value="RIBOSOMALS2"/>
</dbReference>
<dbReference type="InterPro" id="IPR018130">
    <property type="entry name" value="Ribosomal_uS2_CS"/>
</dbReference>
<gene>
    <name evidence="6" type="primary">LOC104589387</name>
</gene>
<dbReference type="PANTHER" id="PTHR11489">
    <property type="entry name" value="40S RIBOSOMAL PROTEIN SA"/>
    <property type="match status" value="1"/>
</dbReference>
<evidence type="ECO:0000256" key="1">
    <source>
        <dbReference type="ARBA" id="ARBA00006242"/>
    </source>
</evidence>
<dbReference type="OMA" id="CYVDIAT"/>
<reference evidence="6" key="1">
    <citation type="submission" date="2025-08" db="UniProtKB">
        <authorList>
            <consortium name="RefSeq"/>
        </authorList>
    </citation>
    <scope>IDENTIFICATION</scope>
</reference>
<dbReference type="GeneID" id="104589387"/>
<dbReference type="GO" id="GO:0003735">
    <property type="term" value="F:structural constituent of ribosome"/>
    <property type="evidence" value="ECO:0000318"/>
    <property type="project" value="GO_Central"/>
</dbReference>
<evidence type="ECO:0000256" key="4">
    <source>
        <dbReference type="ARBA" id="ARBA00035256"/>
    </source>
</evidence>
<comment type="similarity">
    <text evidence="1">Belongs to the universal ribosomal protein uS2 family.</text>
</comment>
<dbReference type="CDD" id="cd01425">
    <property type="entry name" value="RPS2"/>
    <property type="match status" value="1"/>
</dbReference>
<dbReference type="GO" id="GO:0022627">
    <property type="term" value="C:cytosolic small ribosomal subunit"/>
    <property type="evidence" value="ECO:0000318"/>
    <property type="project" value="GO_Central"/>
</dbReference>